<evidence type="ECO:0000313" key="4">
    <source>
        <dbReference type="Proteomes" id="UP001596274"/>
    </source>
</evidence>
<feature type="region of interest" description="Disordered" evidence="1">
    <location>
        <begin position="135"/>
        <end position="157"/>
    </location>
</feature>
<keyword evidence="4" id="KW-1185">Reference proteome</keyword>
<evidence type="ECO:0000256" key="2">
    <source>
        <dbReference type="SAM" id="Phobius"/>
    </source>
</evidence>
<evidence type="ECO:0008006" key="5">
    <source>
        <dbReference type="Google" id="ProtNLM"/>
    </source>
</evidence>
<accession>A0ABD5SYS2</accession>
<comment type="caution">
    <text evidence="3">The sequence shown here is derived from an EMBL/GenBank/DDBJ whole genome shotgun (WGS) entry which is preliminary data.</text>
</comment>
<sequence length="157" mass="16652">MNSSNNRFKSFIADCRGNSTNTGYVLIIVLVVAIAVLAFVFLNVLMGADNPAGYNTEFDPNVDDDGGLDIDFGGGGNDDGTIRLITGDGDIYEIEQPVNESKVCDEIGPTESMKGVWEGDNGDTELLFSEEFEDPKACANTPDPSASGDTNVSIEIG</sequence>
<keyword evidence="2" id="KW-0472">Membrane</keyword>
<feature type="transmembrane region" description="Helical" evidence="2">
    <location>
        <begin position="24"/>
        <end position="45"/>
    </location>
</feature>
<proteinExistence type="predicted"/>
<reference evidence="3 4" key="1">
    <citation type="journal article" date="2019" name="Int. J. Syst. Evol. Microbiol.">
        <title>The Global Catalogue of Microorganisms (GCM) 10K type strain sequencing project: providing services to taxonomists for standard genome sequencing and annotation.</title>
        <authorList>
            <consortium name="The Broad Institute Genomics Platform"/>
            <consortium name="The Broad Institute Genome Sequencing Center for Infectious Disease"/>
            <person name="Wu L."/>
            <person name="Ma J."/>
        </authorList>
    </citation>
    <scope>NUCLEOTIDE SEQUENCE [LARGE SCALE GENOMIC DNA]</scope>
    <source>
        <strain evidence="3 4">PJ61</strain>
    </source>
</reference>
<keyword evidence="2" id="KW-1133">Transmembrane helix</keyword>
<feature type="compositionally biased region" description="Polar residues" evidence="1">
    <location>
        <begin position="142"/>
        <end position="157"/>
    </location>
</feature>
<dbReference type="AlphaFoldDB" id="A0ABD5SYS2"/>
<dbReference type="Proteomes" id="UP001596274">
    <property type="component" value="Unassembled WGS sequence"/>
</dbReference>
<keyword evidence="2" id="KW-0812">Transmembrane</keyword>
<evidence type="ECO:0000256" key="1">
    <source>
        <dbReference type="SAM" id="MobiDB-lite"/>
    </source>
</evidence>
<gene>
    <name evidence="3" type="ORF">ACFQDD_00975</name>
</gene>
<name>A0ABD5SYS2_9EURY</name>
<dbReference type="EMBL" id="JBHSWT010000012">
    <property type="protein sequence ID" value="MFC6770109.1"/>
    <property type="molecule type" value="Genomic_DNA"/>
</dbReference>
<evidence type="ECO:0000313" key="3">
    <source>
        <dbReference type="EMBL" id="MFC6770109.1"/>
    </source>
</evidence>
<protein>
    <recommendedName>
        <fullName evidence="5">Archaeal Type IV pilin N-terminal domain-containing protein</fullName>
    </recommendedName>
</protein>
<organism evidence="3 4">
    <name type="scientific">Halorubrum pallidum</name>
    <dbReference type="NCBI Taxonomy" id="1526114"/>
    <lineage>
        <taxon>Archaea</taxon>
        <taxon>Methanobacteriati</taxon>
        <taxon>Methanobacteriota</taxon>
        <taxon>Stenosarchaea group</taxon>
        <taxon>Halobacteria</taxon>
        <taxon>Halobacteriales</taxon>
        <taxon>Haloferacaceae</taxon>
        <taxon>Halorubrum</taxon>
    </lineage>
</organism>